<sequence>MPFKYPQLSVEQEDDVLKDIGYSRQQLESDKLVMRAWMDEQPHFPESCKKESDAFLVNYLVGCKGSLETVKTKLDCYYSMRGHGDLFTNRDTLDYLKSAATFQYVAVMPKPSPEGYIVTMVGLWTDDVDKYIMNDAIKRIILVHEWGLRQGSGIIRGVVFLLDGKGFSATHTMQLTLSTIKSIVAWLTQACPMRPHRFIVINVEPLLESIANTVIMPLLPEKIKRRAIFTRDEDFKKYLDNIEFLPTCYGGKESDKVTLANDCIEALIAGMKDILPTLGESTDESKRPKIDGYTNNPHFGAFGSIKNLVTD</sequence>
<organism evidence="2">
    <name type="scientific">Lygus hesperus</name>
    <name type="common">Western plant bug</name>
    <dbReference type="NCBI Taxonomy" id="30085"/>
    <lineage>
        <taxon>Eukaryota</taxon>
        <taxon>Metazoa</taxon>
        <taxon>Ecdysozoa</taxon>
        <taxon>Arthropoda</taxon>
        <taxon>Hexapoda</taxon>
        <taxon>Insecta</taxon>
        <taxon>Pterygota</taxon>
        <taxon>Neoptera</taxon>
        <taxon>Paraneoptera</taxon>
        <taxon>Hemiptera</taxon>
        <taxon>Heteroptera</taxon>
        <taxon>Panheteroptera</taxon>
        <taxon>Cimicomorpha</taxon>
        <taxon>Miridae</taxon>
        <taxon>Mirini</taxon>
        <taxon>Lygus</taxon>
    </lineage>
</organism>
<name>A0A0A9Z8P0_LYGHE</name>
<protein>
    <submittedName>
        <fullName evidence="2">Alpha-tocopherol transfer protein</fullName>
    </submittedName>
</protein>
<reference evidence="3" key="3">
    <citation type="journal article" date="2016" name="Gigascience">
        <title>De novo construction of an expanded transcriptome assembly for the western tarnished plant bug, Lygus hesperus.</title>
        <authorList>
            <person name="Tassone E.E."/>
            <person name="Geib S.M."/>
            <person name="Hall B."/>
            <person name="Fabrick J.A."/>
            <person name="Brent C.S."/>
            <person name="Hull J.J."/>
        </authorList>
    </citation>
    <scope>NUCLEOTIDE SEQUENCE</scope>
</reference>
<dbReference type="EMBL" id="GDHC01021001">
    <property type="protein sequence ID" value="JAP97627.1"/>
    <property type="molecule type" value="Transcribed_RNA"/>
</dbReference>
<dbReference type="GO" id="GO:0016020">
    <property type="term" value="C:membrane"/>
    <property type="evidence" value="ECO:0007669"/>
    <property type="project" value="TreeGrafter"/>
</dbReference>
<dbReference type="InterPro" id="IPR036865">
    <property type="entry name" value="CRAL-TRIO_dom_sf"/>
</dbReference>
<dbReference type="Pfam" id="PF00650">
    <property type="entry name" value="CRAL_TRIO"/>
    <property type="match status" value="1"/>
</dbReference>
<dbReference type="PANTHER" id="PTHR10174:SF224">
    <property type="entry name" value="RETINOL-BINDING PROTEIN PINTA"/>
    <property type="match status" value="1"/>
</dbReference>
<accession>A0A0A9Z8P0</accession>
<dbReference type="InterPro" id="IPR001251">
    <property type="entry name" value="CRAL-TRIO_dom"/>
</dbReference>
<dbReference type="CDD" id="cd00170">
    <property type="entry name" value="SEC14"/>
    <property type="match status" value="1"/>
</dbReference>
<reference evidence="2" key="2">
    <citation type="submission" date="2014-07" db="EMBL/GenBank/DDBJ databases">
        <authorList>
            <person name="Hull J."/>
        </authorList>
    </citation>
    <scope>NUCLEOTIDE SEQUENCE</scope>
</reference>
<evidence type="ECO:0000313" key="2">
    <source>
        <dbReference type="EMBL" id="JAG40819.1"/>
    </source>
</evidence>
<dbReference type="PROSITE" id="PS50191">
    <property type="entry name" value="CRAL_TRIO"/>
    <property type="match status" value="1"/>
</dbReference>
<reference evidence="2" key="1">
    <citation type="journal article" date="2014" name="PLoS ONE">
        <title>Transcriptome-Based Identification of ABC Transporters in the Western Tarnished Plant Bug Lygus hesperus.</title>
        <authorList>
            <person name="Hull J.J."/>
            <person name="Chaney K."/>
            <person name="Geib S.M."/>
            <person name="Fabrick J.A."/>
            <person name="Brent C.S."/>
            <person name="Walsh D."/>
            <person name="Lavine L.C."/>
        </authorList>
    </citation>
    <scope>NUCLEOTIDE SEQUENCE</scope>
</reference>
<feature type="domain" description="CRAL-TRIO" evidence="1">
    <location>
        <begin position="95"/>
        <end position="257"/>
    </location>
</feature>
<proteinExistence type="predicted"/>
<evidence type="ECO:0000259" key="1">
    <source>
        <dbReference type="PROSITE" id="PS50191"/>
    </source>
</evidence>
<dbReference type="SMART" id="SM00516">
    <property type="entry name" value="SEC14"/>
    <property type="match status" value="1"/>
</dbReference>
<dbReference type="EMBL" id="GBHO01002785">
    <property type="protein sequence ID" value="JAG40819.1"/>
    <property type="molecule type" value="Transcribed_RNA"/>
</dbReference>
<gene>
    <name evidence="2" type="primary">Ttpa_2</name>
    <name evidence="3" type="synonym">Ttpa_1</name>
    <name evidence="2" type="ORF">CM83_38194</name>
    <name evidence="3" type="ORF">g.58596</name>
</gene>
<dbReference type="Gene3D" id="3.40.525.10">
    <property type="entry name" value="CRAL-TRIO lipid binding domain"/>
    <property type="match status" value="1"/>
</dbReference>
<dbReference type="AlphaFoldDB" id="A0A0A9Z8P0"/>
<dbReference type="SUPFAM" id="SSF52087">
    <property type="entry name" value="CRAL/TRIO domain"/>
    <property type="match status" value="1"/>
</dbReference>
<dbReference type="GO" id="GO:1902936">
    <property type="term" value="F:phosphatidylinositol bisphosphate binding"/>
    <property type="evidence" value="ECO:0007669"/>
    <property type="project" value="TreeGrafter"/>
</dbReference>
<evidence type="ECO:0000313" key="3">
    <source>
        <dbReference type="EMBL" id="JAP97627.1"/>
    </source>
</evidence>
<dbReference type="PANTHER" id="PTHR10174">
    <property type="entry name" value="ALPHA-TOCOPHEROL TRANSFER PROTEIN-RELATED"/>
    <property type="match status" value="1"/>
</dbReference>